<organism evidence="7 8">
    <name type="scientific">Vigna mungo</name>
    <name type="common">Black gram</name>
    <name type="synonym">Phaseolus mungo</name>
    <dbReference type="NCBI Taxonomy" id="3915"/>
    <lineage>
        <taxon>Eukaryota</taxon>
        <taxon>Viridiplantae</taxon>
        <taxon>Streptophyta</taxon>
        <taxon>Embryophyta</taxon>
        <taxon>Tracheophyta</taxon>
        <taxon>Spermatophyta</taxon>
        <taxon>Magnoliopsida</taxon>
        <taxon>eudicotyledons</taxon>
        <taxon>Gunneridae</taxon>
        <taxon>Pentapetalae</taxon>
        <taxon>rosids</taxon>
        <taxon>fabids</taxon>
        <taxon>Fabales</taxon>
        <taxon>Fabaceae</taxon>
        <taxon>Papilionoideae</taxon>
        <taxon>50 kb inversion clade</taxon>
        <taxon>NPAAA clade</taxon>
        <taxon>indigoferoid/millettioid clade</taxon>
        <taxon>Phaseoleae</taxon>
        <taxon>Vigna</taxon>
    </lineage>
</organism>
<dbReference type="PROSITE" id="PS50966">
    <property type="entry name" value="ZF_SWIM"/>
    <property type="match status" value="1"/>
</dbReference>
<sequence length="941" mass="107253">MASWNFGASSSSEIIDEEPVILDNVDDFSTDDELDNLLHDQHNDDHQMIQSSQVVIPELHDRMQFQSKEETIAAIKQYHISNGYKYTVLESKPNIYVIRCVEYHNGCQWRLRAGYSKVRKYWEIKNIDGQHTCFSNILSQDHTNLDSTHIATIISNSVRTNPSIPIKSLIADIKARFGYFVSYRKAWIAKQKALAMEFGDWEESYNHLPRWLHAVKDANPGFKYCKPILQVDGTFLTGKYHGTLLTAIAQDGNRNLFPLAFAIVEGETKEAMIWFFQLLREHVCPGQNICIITDRGKGILSALRSEEVGWEEDGMNSVYCIRHLASNFNNKFKNQDLKKQFINLAYEVKQPTVTAKLTALRNQYPQQVAWIDKIPLQKWSQAFDGGRRYGHMTTNLAECMNSVLKGARSLPICALIKKKFERTQSWFVERGLKANYMLQAGHQFPEEIADIIRKNQQQSAYCFVQRYNRENSEFEVQEISTPHQYRPHPPSYKVRLNEWWCDCGHFQATRLPCHHVVAVCANSQIPLTQVIDPVYSLTNIFKAYEVQFHPIQNDDYWSAYTGPNFILDPKMRRKASGRPSTNRIRNEMDQSTPDQPRKCSYCRNEETGLVCLHHTLAYILCFKGILPCGQDGVTCLAWLGASYVATGCVDGRSLFVSANRDYLVSASLDGTGCAFEHCVGNLYVISLAWWCGVTVPKPDCYFYAESKKILITLDRNGKGERADVDVPVSPFGTGRSEECVLRGNCESYYGGLQYIQLYRNYTMPVTTHSSCPSRPSQDDILALSRHQNWSMIYQGGTDVYIPGQTLYHPNYSLEEGGKSHGTGTYIPDLPRRYTYAKHIALPKSPPKKQEEEKAHCETDTSNVENVAETDLFIKKTKEYASVMATTEEENHPTASVPTEAVEVDILPRFRGNRGIKLFASPAYASVQEPLPKGKHNRCRFP</sequence>
<protein>
    <recommendedName>
        <fullName evidence="6">SWIM-type domain-containing protein</fullName>
    </recommendedName>
</protein>
<dbReference type="InterPro" id="IPR006564">
    <property type="entry name" value="Znf_PMZ"/>
</dbReference>
<keyword evidence="2 4" id="KW-0863">Zinc-finger</keyword>
<evidence type="ECO:0000256" key="1">
    <source>
        <dbReference type="ARBA" id="ARBA00022723"/>
    </source>
</evidence>
<reference evidence="7 8" key="1">
    <citation type="journal article" date="2023" name="Life. Sci Alliance">
        <title>Evolutionary insights into 3D genome organization and epigenetic landscape of Vigna mungo.</title>
        <authorList>
            <person name="Junaid A."/>
            <person name="Singh B."/>
            <person name="Bhatia S."/>
        </authorList>
    </citation>
    <scope>NUCLEOTIDE SEQUENCE [LARGE SCALE GENOMIC DNA]</scope>
    <source>
        <strain evidence="7">Urdbean</strain>
    </source>
</reference>
<dbReference type="Pfam" id="PF04434">
    <property type="entry name" value="SWIM"/>
    <property type="match status" value="1"/>
</dbReference>
<dbReference type="PANTHER" id="PTHR31973">
    <property type="entry name" value="POLYPROTEIN, PUTATIVE-RELATED"/>
    <property type="match status" value="1"/>
</dbReference>
<dbReference type="SMART" id="SM00575">
    <property type="entry name" value="ZnF_PMZ"/>
    <property type="match status" value="1"/>
</dbReference>
<dbReference type="InterPro" id="IPR007527">
    <property type="entry name" value="Znf_SWIM"/>
</dbReference>
<keyword evidence="8" id="KW-1185">Reference proteome</keyword>
<feature type="region of interest" description="Disordered" evidence="5">
    <location>
        <begin position="573"/>
        <end position="593"/>
    </location>
</feature>
<dbReference type="GO" id="GO:0008270">
    <property type="term" value="F:zinc ion binding"/>
    <property type="evidence" value="ECO:0007669"/>
    <property type="project" value="UniProtKB-KW"/>
</dbReference>
<feature type="domain" description="SWIM-type" evidence="6">
    <location>
        <begin position="492"/>
        <end position="524"/>
    </location>
</feature>
<dbReference type="Pfam" id="PF10551">
    <property type="entry name" value="MULE"/>
    <property type="match status" value="1"/>
</dbReference>
<dbReference type="InterPro" id="IPR004332">
    <property type="entry name" value="Transposase_MuDR"/>
</dbReference>
<feature type="compositionally biased region" description="Polar residues" evidence="5">
    <location>
        <begin position="578"/>
        <end position="593"/>
    </location>
</feature>
<gene>
    <name evidence="7" type="ORF">V8G54_021039</name>
</gene>
<accession>A0AAQ3NFF5</accession>
<keyword evidence="3" id="KW-0862">Zinc</keyword>
<dbReference type="AlphaFoldDB" id="A0AAQ3NFF5"/>
<evidence type="ECO:0000313" key="8">
    <source>
        <dbReference type="Proteomes" id="UP001374535"/>
    </source>
</evidence>
<name>A0AAQ3NFF5_VIGMU</name>
<evidence type="ECO:0000256" key="2">
    <source>
        <dbReference type="ARBA" id="ARBA00022771"/>
    </source>
</evidence>
<dbReference type="EMBL" id="CP144695">
    <property type="protein sequence ID" value="WVZ07693.1"/>
    <property type="molecule type" value="Genomic_DNA"/>
</dbReference>
<evidence type="ECO:0000256" key="5">
    <source>
        <dbReference type="SAM" id="MobiDB-lite"/>
    </source>
</evidence>
<dbReference type="PANTHER" id="PTHR31973:SF195">
    <property type="entry name" value="MUDR FAMILY TRANSPOSASE"/>
    <property type="match status" value="1"/>
</dbReference>
<evidence type="ECO:0000259" key="6">
    <source>
        <dbReference type="PROSITE" id="PS50966"/>
    </source>
</evidence>
<evidence type="ECO:0000256" key="4">
    <source>
        <dbReference type="PROSITE-ProRule" id="PRU00325"/>
    </source>
</evidence>
<evidence type="ECO:0000256" key="3">
    <source>
        <dbReference type="ARBA" id="ARBA00022833"/>
    </source>
</evidence>
<dbReference type="Pfam" id="PF03108">
    <property type="entry name" value="DBD_Tnp_Mut"/>
    <property type="match status" value="1"/>
</dbReference>
<dbReference type="InterPro" id="IPR018289">
    <property type="entry name" value="MULE_transposase_dom"/>
</dbReference>
<keyword evidence="1" id="KW-0479">Metal-binding</keyword>
<proteinExistence type="predicted"/>
<evidence type="ECO:0000313" key="7">
    <source>
        <dbReference type="EMBL" id="WVZ07693.1"/>
    </source>
</evidence>
<dbReference type="Proteomes" id="UP001374535">
    <property type="component" value="Chromosome 6"/>
</dbReference>